<keyword evidence="2" id="KW-1133">Transmembrane helix</keyword>
<evidence type="ECO:0000256" key="2">
    <source>
        <dbReference type="SAM" id="Phobius"/>
    </source>
</evidence>
<dbReference type="RefSeq" id="WP_203826934.1">
    <property type="nucleotide sequence ID" value="NZ_BAAATY010000001.1"/>
</dbReference>
<evidence type="ECO:0000256" key="1">
    <source>
        <dbReference type="SAM" id="MobiDB-lite"/>
    </source>
</evidence>
<name>A0ABQ4BE68_9ACTN</name>
<proteinExistence type="predicted"/>
<evidence type="ECO:0000313" key="3">
    <source>
        <dbReference type="EMBL" id="GIE68636.1"/>
    </source>
</evidence>
<protein>
    <recommendedName>
        <fullName evidence="5">Serine/threonine protein kinase</fullName>
    </recommendedName>
</protein>
<keyword evidence="4" id="KW-1185">Reference proteome</keyword>
<dbReference type="Proteomes" id="UP000624709">
    <property type="component" value="Unassembled WGS sequence"/>
</dbReference>
<evidence type="ECO:0000313" key="4">
    <source>
        <dbReference type="Proteomes" id="UP000624709"/>
    </source>
</evidence>
<organism evidence="3 4">
    <name type="scientific">Actinoplanes palleronii</name>
    <dbReference type="NCBI Taxonomy" id="113570"/>
    <lineage>
        <taxon>Bacteria</taxon>
        <taxon>Bacillati</taxon>
        <taxon>Actinomycetota</taxon>
        <taxon>Actinomycetes</taxon>
        <taxon>Micromonosporales</taxon>
        <taxon>Micromonosporaceae</taxon>
        <taxon>Actinoplanes</taxon>
    </lineage>
</organism>
<keyword evidence="2" id="KW-0472">Membrane</keyword>
<gene>
    <name evidence="3" type="ORF">Apa02nite_047440</name>
</gene>
<feature type="compositionally biased region" description="Low complexity" evidence="1">
    <location>
        <begin position="68"/>
        <end position="102"/>
    </location>
</feature>
<reference evidence="3 4" key="1">
    <citation type="submission" date="2021-01" db="EMBL/GenBank/DDBJ databases">
        <title>Whole genome shotgun sequence of Actinoplanes palleronii NBRC 14916.</title>
        <authorList>
            <person name="Komaki H."/>
            <person name="Tamura T."/>
        </authorList>
    </citation>
    <scope>NUCLEOTIDE SEQUENCE [LARGE SCALE GENOMIC DNA]</scope>
    <source>
        <strain evidence="3 4">NBRC 14916</strain>
    </source>
</reference>
<comment type="caution">
    <text evidence="3">The sequence shown here is derived from an EMBL/GenBank/DDBJ whole genome shotgun (WGS) entry which is preliminary data.</text>
</comment>
<sequence>MSHDNPFPQDPTTTLPPAKTPRKGSGFATFLALVAVLLAAGAVALAWHAGSVASDAADRVDALAAKQVPAAGQPATTPADAPAQPTTTAPAEPTTESTPAADGSPPALTETTQFTQKYVEQNLGVPSDCNSSVYIDLDEPKVQADSAVSELSYYNPCDAGTTPYLSLQSGVTGTTFESETFQPGACVGQIPLKPLAKEGRLPVRQGQVYCLITSVAEARKAAVPQRLVALTVAGVAKDGALALKATAWDAPN</sequence>
<evidence type="ECO:0008006" key="5">
    <source>
        <dbReference type="Google" id="ProtNLM"/>
    </source>
</evidence>
<accession>A0ABQ4BE68</accession>
<dbReference type="EMBL" id="BOMS01000071">
    <property type="protein sequence ID" value="GIE68636.1"/>
    <property type="molecule type" value="Genomic_DNA"/>
</dbReference>
<feature type="transmembrane region" description="Helical" evidence="2">
    <location>
        <begin position="27"/>
        <end position="47"/>
    </location>
</feature>
<keyword evidence="2" id="KW-0812">Transmembrane</keyword>
<feature type="region of interest" description="Disordered" evidence="1">
    <location>
        <begin position="1"/>
        <end position="21"/>
    </location>
</feature>
<feature type="region of interest" description="Disordered" evidence="1">
    <location>
        <begin position="68"/>
        <end position="108"/>
    </location>
</feature>